<feature type="binding site" evidence="10">
    <location>
        <begin position="294"/>
        <end position="299"/>
    </location>
    <ligand>
        <name>a peptide</name>
        <dbReference type="ChEBI" id="CHEBI:60466"/>
    </ligand>
</feature>
<dbReference type="Proteomes" id="UP000245946">
    <property type="component" value="Unassembled WGS sequence"/>
</dbReference>
<keyword evidence="15" id="KW-1185">Reference proteome</keyword>
<dbReference type="GO" id="GO:0006508">
    <property type="term" value="P:proteolysis"/>
    <property type="evidence" value="ECO:0007669"/>
    <property type="project" value="UniProtKB-KW"/>
</dbReference>
<evidence type="ECO:0000256" key="11">
    <source>
        <dbReference type="PIRSR" id="PIRSR634015-3"/>
    </source>
</evidence>
<dbReference type="Pfam" id="PF17900">
    <property type="entry name" value="Peptidase_M1_N"/>
    <property type="match status" value="1"/>
</dbReference>
<evidence type="ECO:0000256" key="7">
    <source>
        <dbReference type="ARBA" id="ARBA00022833"/>
    </source>
</evidence>
<dbReference type="InterPro" id="IPR001930">
    <property type="entry name" value="Peptidase_M1"/>
</dbReference>
<dbReference type="RefSeq" id="XP_025595438.1">
    <property type="nucleotide sequence ID" value="XM_025743415.1"/>
</dbReference>
<dbReference type="GO" id="GO:0004301">
    <property type="term" value="F:epoxide hydrolase activity"/>
    <property type="evidence" value="ECO:0007669"/>
    <property type="project" value="TreeGrafter"/>
</dbReference>
<sequence length="1154" mass="128473">MASVPWIPPAPGSIPAPPRPEYADRHTQGNIADVRSTHLHLDWRVDWEAKTLAGSVEHTLLVLKNGTDALVLDTSYLDIQHVDVEGRKCDAWKLAERKPALGSALTIPIGKRKEGDKLKVLIRYSTTAKCTALGWLTAEQTEGKKMPFLYSQCQAIHARSIVPVQDSPSHKLTYTSRVQSSIPILMSALAAGRIEATETHPGDAVSGELESGEKVYEFKQPIGIPSYLIAIVGGDLVFSDLGPRVGVWAEPPMAKRAEWEFKTNAHRYLTAAEETISPYSWSRFDSVVLPPSFPYGGMENANLTTLTPSLICGDRSQCDVLLHELSHSWSGNLTSCATWSDFWLNEGINVWIERLLLSIVHGPEAGPAHRGLSYIMGSKALADAFDQFKNNTRFRRLVPVYHAGEDPDDAFSSIPYEAGSNLILHLEDLVGGLDLFLPFIRSWFKTFYDRSVTTQEFKQHLSDYYASNEEISKKIKAIDWDAWLHNESGKLPVKMEYDDTLAVQAFALAERWEKVKGNDTEGFGKKDIEGWTSDQKVVFLERLHLGPHISAEVASALDKHYGFSSETNGEILLAFFLVALEDKKTQYAEKCAAWVPTVGRMKYARPLYRSLFLIKPELARETFVANRTFYHPIAAALIEKDLGLSSMSTVKPSRHVVTIIGSTGTGKSQLAVEVAQALQARDGRFGAYDGAEAVSADSMQMYRGLDVITNKATREEMQGVKHHLMDFLEPGEQYTVGEFVREAGALIESCHDERKVPIVVGGTTYYVQHLLFPGRLVSLQRKDEQRWSDDEEAPPALSATAAAALQQHLSVLTEEQQQAWAALAASRPGKLPEHVGDAALWGLLDTLDPAMARRWHWRDTRKVGRSLRVLLETGRRHSEWIEEQQRQDSSSRRAEAVKDAGGAAAKHLVLWVWCEPETLQRRLAARVGKMVERGLLAEIQELRTKGADVDYTRGIYQAIGYKEFASFLAHCDGGSTDDAEGKRLFAHALERMQIGTRQYAKYQTKWIRNTLAPEVAEADEVDFFLLDATDLSRWKENVGGPALDLVSKFLNDAPLPDARSLSAAAASQLPQAPRSLADPLGRNAMEVCTVCTKDAATPVLVRLDDMQAHIQTRSHRLASRSTQRAAPDPEVVARKREERRRVREGLLTAQAEEQ</sequence>
<dbReference type="PANTHER" id="PTHR45726:SF3">
    <property type="entry name" value="LEUKOTRIENE A-4 HYDROLASE"/>
    <property type="match status" value="1"/>
</dbReference>
<dbReference type="SUPFAM" id="SSF52540">
    <property type="entry name" value="P-loop containing nucleoside triphosphate hydrolases"/>
    <property type="match status" value="2"/>
</dbReference>
<keyword evidence="3" id="KW-0963">Cytoplasm</keyword>
<evidence type="ECO:0000256" key="10">
    <source>
        <dbReference type="PIRSR" id="PIRSR634015-2"/>
    </source>
</evidence>
<dbReference type="GO" id="GO:0052381">
    <property type="term" value="F:tRNA dimethylallyltransferase activity"/>
    <property type="evidence" value="ECO:0007669"/>
    <property type="project" value="InterPro"/>
</dbReference>
<gene>
    <name evidence="14" type="ORF">FA09DRAFT_332334</name>
</gene>
<keyword evidence="7 11" id="KW-0862">Zinc</keyword>
<dbReference type="SUPFAM" id="SSF48371">
    <property type="entry name" value="ARM repeat"/>
    <property type="match status" value="1"/>
</dbReference>
<dbReference type="GO" id="GO:0008033">
    <property type="term" value="P:tRNA processing"/>
    <property type="evidence" value="ECO:0007669"/>
    <property type="project" value="InterPro"/>
</dbReference>
<keyword evidence="5 11" id="KW-0479">Metal-binding</keyword>
<feature type="region of interest" description="Disordered" evidence="12">
    <location>
        <begin position="1112"/>
        <end position="1154"/>
    </location>
</feature>
<comment type="subcellular location">
    <subcellularLocation>
        <location evidence="1">Cytoplasm</location>
    </subcellularLocation>
</comment>
<dbReference type="SMART" id="SM01263">
    <property type="entry name" value="Leuk-A4-hydro_C"/>
    <property type="match status" value="1"/>
</dbReference>
<dbReference type="HAMAP" id="MF_00185">
    <property type="entry name" value="IPP_trans"/>
    <property type="match status" value="1"/>
</dbReference>
<comment type="cofactor">
    <cofactor evidence="11">
        <name>Zn(2+)</name>
        <dbReference type="ChEBI" id="CHEBI:29105"/>
    </cofactor>
    <text evidence="11">Binds 1 zinc ion per subunit.</text>
</comment>
<evidence type="ECO:0000313" key="15">
    <source>
        <dbReference type="Proteomes" id="UP000245946"/>
    </source>
</evidence>
<dbReference type="InterPro" id="IPR038502">
    <property type="entry name" value="M1_LTA-4_hydro/amino_C_sf"/>
</dbReference>
<dbReference type="InterPro" id="IPR042097">
    <property type="entry name" value="Aminopeptidase_N-like_N_sf"/>
</dbReference>
<keyword evidence="4" id="KW-0645">Protease</keyword>
<evidence type="ECO:0000256" key="6">
    <source>
        <dbReference type="ARBA" id="ARBA00022801"/>
    </source>
</evidence>
<evidence type="ECO:0000256" key="3">
    <source>
        <dbReference type="ARBA" id="ARBA00022490"/>
    </source>
</evidence>
<dbReference type="GO" id="GO:0008270">
    <property type="term" value="F:zinc ion binding"/>
    <property type="evidence" value="ECO:0007669"/>
    <property type="project" value="InterPro"/>
</dbReference>
<dbReference type="Pfam" id="PF01433">
    <property type="entry name" value="Peptidase_M1"/>
    <property type="match status" value="1"/>
</dbReference>
<dbReference type="CDD" id="cd09599">
    <property type="entry name" value="M1_LTA4H"/>
    <property type="match status" value="1"/>
</dbReference>
<dbReference type="Pfam" id="PF01715">
    <property type="entry name" value="IPPT"/>
    <property type="match status" value="1"/>
</dbReference>
<dbReference type="Gene3D" id="1.10.390.10">
    <property type="entry name" value="Neutral Protease Domain 2"/>
    <property type="match status" value="1"/>
</dbReference>
<dbReference type="GO" id="GO:0008237">
    <property type="term" value="F:metallopeptidase activity"/>
    <property type="evidence" value="ECO:0007669"/>
    <property type="project" value="UniProtKB-KW"/>
</dbReference>
<dbReference type="Pfam" id="PF09127">
    <property type="entry name" value="Leuk-A4-hydro_C"/>
    <property type="match status" value="1"/>
</dbReference>
<dbReference type="Gene3D" id="3.30.2010.30">
    <property type="match status" value="1"/>
</dbReference>
<dbReference type="PRINTS" id="PR00756">
    <property type="entry name" value="ALADIPTASE"/>
</dbReference>
<feature type="binding site" evidence="10">
    <location>
        <begin position="600"/>
        <end position="602"/>
    </location>
    <ligand>
        <name>a peptide</name>
        <dbReference type="ChEBI" id="CHEBI:60466"/>
    </ligand>
</feature>
<evidence type="ECO:0000256" key="5">
    <source>
        <dbReference type="ARBA" id="ARBA00022723"/>
    </source>
</evidence>
<feature type="domain" description="Peptidase M1 leukotriene A4 hydrolase/aminopeptidase C-terminal" evidence="13">
    <location>
        <begin position="500"/>
        <end position="642"/>
    </location>
</feature>
<feature type="binding site" evidence="11">
    <location>
        <position position="327"/>
    </location>
    <ligand>
        <name>Zn(2+)</name>
        <dbReference type="ChEBI" id="CHEBI:29105"/>
        <note>catalytic</note>
    </ligand>
</feature>
<dbReference type="Gene3D" id="1.25.40.320">
    <property type="entry name" value="Peptidase M1, leukotriene A4 hydrolase/aminopeptidase C-terminal domain"/>
    <property type="match status" value="1"/>
</dbReference>
<dbReference type="InterPro" id="IPR049980">
    <property type="entry name" value="LTA4H_cat"/>
</dbReference>
<evidence type="ECO:0000256" key="12">
    <source>
        <dbReference type="SAM" id="MobiDB-lite"/>
    </source>
</evidence>
<dbReference type="FunFam" id="3.30.2010.30:FF:000001">
    <property type="entry name" value="Leukotriene A(4) hydrolase"/>
    <property type="match status" value="1"/>
</dbReference>
<feature type="active site" description="Proton donor" evidence="9">
    <location>
        <position position="416"/>
    </location>
</feature>
<dbReference type="PANTHER" id="PTHR45726">
    <property type="entry name" value="LEUKOTRIENE A-4 HYDROLASE"/>
    <property type="match status" value="1"/>
</dbReference>
<dbReference type="InterPro" id="IPR016024">
    <property type="entry name" value="ARM-type_fold"/>
</dbReference>
<accession>A0A316Z0V1</accession>
<dbReference type="FunFam" id="2.60.40.1730:FF:000004">
    <property type="entry name" value="Leukotriene A(4) hydrolase"/>
    <property type="match status" value="1"/>
</dbReference>
<dbReference type="GO" id="GO:0004177">
    <property type="term" value="F:aminopeptidase activity"/>
    <property type="evidence" value="ECO:0007669"/>
    <property type="project" value="TreeGrafter"/>
</dbReference>
<dbReference type="InterPro" id="IPR015211">
    <property type="entry name" value="Peptidase_M1_C"/>
</dbReference>
<evidence type="ECO:0000256" key="8">
    <source>
        <dbReference type="ARBA" id="ARBA00023049"/>
    </source>
</evidence>
<dbReference type="STRING" id="58919.A0A316Z0V1"/>
<evidence type="ECO:0000256" key="2">
    <source>
        <dbReference type="ARBA" id="ARBA00010136"/>
    </source>
</evidence>
<feature type="compositionally biased region" description="Pro residues" evidence="12">
    <location>
        <begin position="1"/>
        <end position="20"/>
    </location>
</feature>
<feature type="active site" description="Proton acceptor" evidence="9">
    <location>
        <position position="324"/>
    </location>
</feature>
<evidence type="ECO:0000256" key="1">
    <source>
        <dbReference type="ARBA" id="ARBA00004496"/>
    </source>
</evidence>
<evidence type="ECO:0000259" key="13">
    <source>
        <dbReference type="SMART" id="SM01263"/>
    </source>
</evidence>
<dbReference type="Gene3D" id="3.40.50.300">
    <property type="entry name" value="P-loop containing nucleotide triphosphate hydrolases"/>
    <property type="match status" value="1"/>
</dbReference>
<organism evidence="14 15">
    <name type="scientific">Tilletiopsis washingtonensis</name>
    <dbReference type="NCBI Taxonomy" id="58919"/>
    <lineage>
        <taxon>Eukaryota</taxon>
        <taxon>Fungi</taxon>
        <taxon>Dikarya</taxon>
        <taxon>Basidiomycota</taxon>
        <taxon>Ustilaginomycotina</taxon>
        <taxon>Exobasidiomycetes</taxon>
        <taxon>Entylomatales</taxon>
        <taxon>Entylomatales incertae sedis</taxon>
        <taxon>Tilletiopsis</taxon>
    </lineage>
</organism>
<feature type="region of interest" description="Disordered" evidence="12">
    <location>
        <begin position="1"/>
        <end position="24"/>
    </location>
</feature>
<dbReference type="InterPro" id="IPR027417">
    <property type="entry name" value="P-loop_NTPase"/>
</dbReference>
<feature type="binding site" evidence="11">
    <location>
        <position position="346"/>
    </location>
    <ligand>
        <name>Zn(2+)</name>
        <dbReference type="ChEBI" id="CHEBI:29105"/>
        <note>catalytic</note>
    </ligand>
</feature>
<dbReference type="GO" id="GO:0005829">
    <property type="term" value="C:cytosol"/>
    <property type="evidence" value="ECO:0007669"/>
    <property type="project" value="TreeGrafter"/>
</dbReference>
<dbReference type="OrthoDB" id="79562at2759"/>
<dbReference type="InterPro" id="IPR027268">
    <property type="entry name" value="Peptidase_M4/M1_CTD_sf"/>
</dbReference>
<dbReference type="AlphaFoldDB" id="A0A316Z0V1"/>
<name>A0A316Z0V1_9BASI</name>
<dbReference type="Gene3D" id="2.60.40.1730">
    <property type="entry name" value="tricorn interacting facor f3 domain"/>
    <property type="match status" value="1"/>
</dbReference>
<dbReference type="InterPro" id="IPR018022">
    <property type="entry name" value="IPT"/>
</dbReference>
<keyword evidence="8" id="KW-0482">Metalloprotease</keyword>
<feature type="compositionally biased region" description="Basic and acidic residues" evidence="12">
    <location>
        <begin position="1131"/>
        <end position="1144"/>
    </location>
</feature>
<dbReference type="SUPFAM" id="SSF55486">
    <property type="entry name" value="Metalloproteases ('zincins'), catalytic domain"/>
    <property type="match status" value="1"/>
</dbReference>
<protein>
    <recommendedName>
        <fullName evidence="13">Peptidase M1 leukotriene A4 hydrolase/aminopeptidase C-terminal domain-containing protein</fullName>
    </recommendedName>
</protein>
<dbReference type="SUPFAM" id="SSF63737">
    <property type="entry name" value="Leukotriene A4 hydrolase N-terminal domain"/>
    <property type="match status" value="1"/>
</dbReference>
<dbReference type="Gene3D" id="1.10.20.140">
    <property type="match status" value="1"/>
</dbReference>
<feature type="binding site" evidence="11">
    <location>
        <position position="323"/>
    </location>
    <ligand>
        <name>Zn(2+)</name>
        <dbReference type="ChEBI" id="CHEBI:29105"/>
        <note>catalytic</note>
    </ligand>
</feature>
<proteinExistence type="inferred from homology"/>
<comment type="similarity">
    <text evidence="2">Belongs to the peptidase M1 family.</text>
</comment>
<evidence type="ECO:0000256" key="4">
    <source>
        <dbReference type="ARBA" id="ARBA00022670"/>
    </source>
</evidence>
<dbReference type="InterPro" id="IPR045357">
    <property type="entry name" value="Aminopeptidase_N-like_N"/>
</dbReference>
<reference evidence="14 15" key="1">
    <citation type="journal article" date="2018" name="Mol. Biol. Evol.">
        <title>Broad Genomic Sampling Reveals a Smut Pathogenic Ancestry of the Fungal Clade Ustilaginomycotina.</title>
        <authorList>
            <person name="Kijpornyongpan T."/>
            <person name="Mondo S.J."/>
            <person name="Barry K."/>
            <person name="Sandor L."/>
            <person name="Lee J."/>
            <person name="Lipzen A."/>
            <person name="Pangilinan J."/>
            <person name="LaButti K."/>
            <person name="Hainaut M."/>
            <person name="Henrissat B."/>
            <person name="Grigoriev I.V."/>
            <person name="Spatafora J.W."/>
            <person name="Aime M.C."/>
        </authorList>
    </citation>
    <scope>NUCLEOTIDE SEQUENCE [LARGE SCALE GENOMIC DNA]</scope>
    <source>
        <strain evidence="14 15">MCA 4186</strain>
    </source>
</reference>
<dbReference type="EMBL" id="KZ819306">
    <property type="protein sequence ID" value="PWN95159.1"/>
    <property type="molecule type" value="Genomic_DNA"/>
</dbReference>
<dbReference type="GeneID" id="37270959"/>
<evidence type="ECO:0000256" key="9">
    <source>
        <dbReference type="PIRSR" id="PIRSR634015-1"/>
    </source>
</evidence>
<dbReference type="InterPro" id="IPR014782">
    <property type="entry name" value="Peptidase_M1_dom"/>
</dbReference>
<dbReference type="InterPro" id="IPR034015">
    <property type="entry name" value="M1_LTA4H"/>
</dbReference>
<keyword evidence="6" id="KW-0378">Hydrolase</keyword>
<evidence type="ECO:0000313" key="14">
    <source>
        <dbReference type="EMBL" id="PWN95159.1"/>
    </source>
</evidence>
<feature type="binding site" evidence="10">
    <location>
        <begin position="152"/>
        <end position="154"/>
    </location>
    <ligand>
        <name>a peptide</name>
        <dbReference type="ChEBI" id="CHEBI:60466"/>
    </ligand>
</feature>